<organism evidence="1 2">
    <name type="scientific">Sphenostylis stenocarpa</name>
    <dbReference type="NCBI Taxonomy" id="92480"/>
    <lineage>
        <taxon>Eukaryota</taxon>
        <taxon>Viridiplantae</taxon>
        <taxon>Streptophyta</taxon>
        <taxon>Embryophyta</taxon>
        <taxon>Tracheophyta</taxon>
        <taxon>Spermatophyta</taxon>
        <taxon>Magnoliopsida</taxon>
        <taxon>eudicotyledons</taxon>
        <taxon>Gunneridae</taxon>
        <taxon>Pentapetalae</taxon>
        <taxon>rosids</taxon>
        <taxon>fabids</taxon>
        <taxon>Fabales</taxon>
        <taxon>Fabaceae</taxon>
        <taxon>Papilionoideae</taxon>
        <taxon>50 kb inversion clade</taxon>
        <taxon>NPAAA clade</taxon>
        <taxon>indigoferoid/millettioid clade</taxon>
        <taxon>Phaseoleae</taxon>
        <taxon>Sphenostylis</taxon>
    </lineage>
</organism>
<keyword evidence="2" id="KW-1185">Reference proteome</keyword>
<proteinExistence type="predicted"/>
<name>A0AA86S0M8_9FABA</name>
<accession>A0AA86S0M8</accession>
<evidence type="ECO:0000313" key="2">
    <source>
        <dbReference type="Proteomes" id="UP001189624"/>
    </source>
</evidence>
<gene>
    <name evidence="1" type="ORF">AYBTSS11_LOCUS7951</name>
</gene>
<dbReference type="Proteomes" id="UP001189624">
    <property type="component" value="Chromosome 3"/>
</dbReference>
<dbReference type="Gramene" id="rna-AYBTSS11_LOCUS7951">
    <property type="protein sequence ID" value="CAJ1937315.1"/>
    <property type="gene ID" value="gene-AYBTSS11_LOCUS7951"/>
</dbReference>
<sequence>MHVLKLSKKLPKTYHPAFFLADAEPVYANSQSTVSDTANTIQRQKAPKLLKVTIEVE</sequence>
<dbReference type="EMBL" id="OY731400">
    <property type="protein sequence ID" value="CAJ1937315.1"/>
    <property type="molecule type" value="Genomic_DNA"/>
</dbReference>
<evidence type="ECO:0000313" key="1">
    <source>
        <dbReference type="EMBL" id="CAJ1937315.1"/>
    </source>
</evidence>
<reference evidence="1" key="1">
    <citation type="submission" date="2023-10" db="EMBL/GenBank/DDBJ databases">
        <authorList>
            <person name="Domelevo Entfellner J.-B."/>
        </authorList>
    </citation>
    <scope>NUCLEOTIDE SEQUENCE</scope>
</reference>
<dbReference type="AlphaFoldDB" id="A0AA86S0M8"/>
<protein>
    <submittedName>
        <fullName evidence="1">Uncharacterized protein</fullName>
    </submittedName>
</protein>